<comment type="caution">
    <text evidence="1">The sequence shown here is derived from an EMBL/GenBank/DDBJ whole genome shotgun (WGS) entry which is preliminary data.</text>
</comment>
<dbReference type="GO" id="GO:0046983">
    <property type="term" value="F:protein dimerization activity"/>
    <property type="evidence" value="ECO:0007669"/>
    <property type="project" value="InterPro"/>
</dbReference>
<proteinExistence type="predicted"/>
<evidence type="ECO:0000313" key="1">
    <source>
        <dbReference type="EMBL" id="MCJ8010231.1"/>
    </source>
</evidence>
<keyword evidence="2" id="KW-1185">Reference proteome</keyword>
<name>A0A9X2B0H9_9BACL</name>
<dbReference type="InterPro" id="IPR036638">
    <property type="entry name" value="HLH_DNA-bd_sf"/>
</dbReference>
<dbReference type="Gene3D" id="4.10.280.10">
    <property type="entry name" value="Helix-loop-helix DNA-binding domain"/>
    <property type="match status" value="1"/>
</dbReference>
<dbReference type="Proteomes" id="UP001139347">
    <property type="component" value="Unassembled WGS sequence"/>
</dbReference>
<sequence length="67" mass="8080">MDLLKKSNATECLLEIERQRLYEMADQYGDIWNPNVIKQSMILDEIINNYNKIYHKMNIDKKHKNPI</sequence>
<dbReference type="InterPro" id="IPR018540">
    <property type="entry name" value="Spo0E-like"/>
</dbReference>
<dbReference type="SUPFAM" id="SSF140500">
    <property type="entry name" value="BAS1536-like"/>
    <property type="match status" value="1"/>
</dbReference>
<dbReference type="RefSeq" id="WP_244717641.1">
    <property type="nucleotide sequence ID" value="NZ_JALIRP010000001.1"/>
</dbReference>
<organism evidence="1 2">
    <name type="scientific">Paenibacillus mangrovi</name>
    <dbReference type="NCBI Taxonomy" id="2931978"/>
    <lineage>
        <taxon>Bacteria</taxon>
        <taxon>Bacillati</taxon>
        <taxon>Bacillota</taxon>
        <taxon>Bacilli</taxon>
        <taxon>Bacillales</taxon>
        <taxon>Paenibacillaceae</taxon>
        <taxon>Paenibacillus</taxon>
    </lineage>
</organism>
<dbReference type="AlphaFoldDB" id="A0A9X2B0H9"/>
<accession>A0A9X2B0H9</accession>
<reference evidence="1" key="1">
    <citation type="submission" date="2022-04" db="EMBL/GenBank/DDBJ databases">
        <title>Paenibacillus mangrovi sp. nov., a novel endophytic bacterium isolated from bark of Kandelia candel.</title>
        <authorList>
            <person name="Tuo L."/>
        </authorList>
    </citation>
    <scope>NUCLEOTIDE SEQUENCE</scope>
    <source>
        <strain evidence="1">KQZ6P-2</strain>
    </source>
</reference>
<gene>
    <name evidence="1" type="ORF">MUG84_00560</name>
</gene>
<dbReference type="EMBL" id="JALIRP010000001">
    <property type="protein sequence ID" value="MCJ8010231.1"/>
    <property type="molecule type" value="Genomic_DNA"/>
</dbReference>
<dbReference type="Pfam" id="PF09388">
    <property type="entry name" value="SpoOE-like"/>
    <property type="match status" value="1"/>
</dbReference>
<dbReference type="GO" id="GO:0043937">
    <property type="term" value="P:regulation of sporulation"/>
    <property type="evidence" value="ECO:0007669"/>
    <property type="project" value="InterPro"/>
</dbReference>
<dbReference type="InterPro" id="IPR037208">
    <property type="entry name" value="Spo0E-like_sf"/>
</dbReference>
<evidence type="ECO:0000313" key="2">
    <source>
        <dbReference type="Proteomes" id="UP001139347"/>
    </source>
</evidence>
<protein>
    <submittedName>
        <fullName evidence="1">Aspartyl-phosphate phosphatase Spo0E family protein</fullName>
    </submittedName>
</protein>